<keyword evidence="9" id="KW-0464">Manganese</keyword>
<keyword evidence="5" id="KW-0645">Protease</keyword>
<comment type="similarity">
    <text evidence="3">Belongs to the peptidase M24B family.</text>
</comment>
<keyword evidence="16" id="KW-1185">Reference proteome</keyword>
<evidence type="ECO:0000256" key="4">
    <source>
        <dbReference type="ARBA" id="ARBA00012574"/>
    </source>
</evidence>
<feature type="domain" description="Aminopeptidase P N-terminal" evidence="14">
    <location>
        <begin position="6"/>
        <end position="139"/>
    </location>
</feature>
<dbReference type="GO" id="GO:0070006">
    <property type="term" value="F:metalloaminopeptidase activity"/>
    <property type="evidence" value="ECO:0007669"/>
    <property type="project" value="InterPro"/>
</dbReference>
<dbReference type="CDD" id="cd01087">
    <property type="entry name" value="Prolidase"/>
    <property type="match status" value="1"/>
</dbReference>
<dbReference type="GO" id="GO:0030145">
    <property type="term" value="F:manganese ion binding"/>
    <property type="evidence" value="ECO:0007669"/>
    <property type="project" value="InterPro"/>
</dbReference>
<evidence type="ECO:0000256" key="2">
    <source>
        <dbReference type="ARBA" id="ARBA00001936"/>
    </source>
</evidence>
<evidence type="ECO:0000256" key="13">
    <source>
        <dbReference type="SAM" id="MobiDB-lite"/>
    </source>
</evidence>
<dbReference type="PROSITE" id="PS00491">
    <property type="entry name" value="PROLINE_PEPTIDASE"/>
    <property type="match status" value="1"/>
</dbReference>
<dbReference type="Proteomes" id="UP000035760">
    <property type="component" value="Unassembled WGS sequence"/>
</dbReference>
<dbReference type="InterPro" id="IPR036005">
    <property type="entry name" value="Creatinase/aminopeptidase-like"/>
</dbReference>
<dbReference type="Gene3D" id="3.90.230.10">
    <property type="entry name" value="Creatinase/methionine aminopeptidase superfamily"/>
    <property type="match status" value="1"/>
</dbReference>
<keyword evidence="7 15" id="KW-0378">Hydrolase</keyword>
<dbReference type="SUPFAM" id="SSF53092">
    <property type="entry name" value="Creatinase/prolidase N-terminal domain"/>
    <property type="match status" value="1"/>
</dbReference>
<keyword evidence="15" id="KW-0031">Aminopeptidase</keyword>
<protein>
    <recommendedName>
        <fullName evidence="10">Xaa-Pro aminopeptidase</fullName>
        <ecNumber evidence="4">3.4.11.9</ecNumber>
    </recommendedName>
    <alternativeName>
        <fullName evidence="11">Aminopeptidase P II</fullName>
    </alternativeName>
    <alternativeName>
        <fullName evidence="12">X-Pro aminopeptidase</fullName>
    </alternativeName>
</protein>
<evidence type="ECO:0000313" key="15">
    <source>
        <dbReference type="EMBL" id="CDI02252.1"/>
    </source>
</evidence>
<dbReference type="SUPFAM" id="SSF55920">
    <property type="entry name" value="Creatinase/aminopeptidase"/>
    <property type="match status" value="1"/>
</dbReference>
<dbReference type="OrthoDB" id="9806388at2"/>
<comment type="caution">
    <text evidence="15">The sequence shown here is derived from an EMBL/GenBank/DDBJ whole genome shotgun (WGS) entry which is preliminary data.</text>
</comment>
<dbReference type="Pfam" id="PF00557">
    <property type="entry name" value="Peptidase_M24"/>
    <property type="match status" value="1"/>
</dbReference>
<dbReference type="InterPro" id="IPR001714">
    <property type="entry name" value="Pept_M24_MAP"/>
</dbReference>
<dbReference type="InterPro" id="IPR001131">
    <property type="entry name" value="Peptidase_M24B_aminopep-P_CS"/>
</dbReference>
<feature type="region of interest" description="Disordered" evidence="13">
    <location>
        <begin position="452"/>
        <end position="482"/>
    </location>
</feature>
<reference evidence="15" key="2">
    <citation type="submission" date="2014-03" db="EMBL/GenBank/DDBJ databases">
        <title>Candidatus Competibacter-lineage genomes retrieved from metagenomes reveal functional metabolic diversity.</title>
        <authorList>
            <person name="McIlroy S.J."/>
            <person name="Albertsen M."/>
            <person name="Andresen E.K."/>
            <person name="Saunders A.M."/>
            <person name="Kristiansen R."/>
            <person name="Stokholm-Bjerregaard M."/>
            <person name="Nielsen K.L."/>
            <person name="Nielsen P.H."/>
        </authorList>
    </citation>
    <scope>NUCLEOTIDE SEQUENCE</scope>
    <source>
        <strain evidence="15">Run_A_D11</strain>
    </source>
</reference>
<dbReference type="RefSeq" id="WP_071244058.1">
    <property type="nucleotide sequence ID" value="NZ_CBTJ020000033.1"/>
</dbReference>
<evidence type="ECO:0000256" key="10">
    <source>
        <dbReference type="ARBA" id="ARBA00069363"/>
    </source>
</evidence>
<organism evidence="15 16">
    <name type="scientific">Candidatus Competibacter denitrificans Run_A_D11</name>
    <dbReference type="NCBI Taxonomy" id="1400863"/>
    <lineage>
        <taxon>Bacteria</taxon>
        <taxon>Pseudomonadati</taxon>
        <taxon>Pseudomonadota</taxon>
        <taxon>Gammaproteobacteria</taxon>
        <taxon>Candidatus Competibacteraceae</taxon>
        <taxon>Candidatus Competibacter</taxon>
    </lineage>
</organism>
<dbReference type="NCBIfam" id="NF008131">
    <property type="entry name" value="PRK10879.1"/>
    <property type="match status" value="1"/>
</dbReference>
<dbReference type="InterPro" id="IPR052433">
    <property type="entry name" value="X-Pro_dipept-like"/>
</dbReference>
<name>W6M3N6_9GAMM</name>
<evidence type="ECO:0000256" key="12">
    <source>
        <dbReference type="ARBA" id="ARBA00081411"/>
    </source>
</evidence>
<evidence type="ECO:0000256" key="9">
    <source>
        <dbReference type="ARBA" id="ARBA00023211"/>
    </source>
</evidence>
<dbReference type="STRING" id="1400863.BN873_270048"/>
<dbReference type="InterPro" id="IPR029149">
    <property type="entry name" value="Creatin/AminoP/Spt16_N"/>
</dbReference>
<evidence type="ECO:0000256" key="5">
    <source>
        <dbReference type="ARBA" id="ARBA00022670"/>
    </source>
</evidence>
<reference evidence="15" key="1">
    <citation type="submission" date="2013-07" db="EMBL/GenBank/DDBJ databases">
        <authorList>
            <person name="McIlroy S."/>
        </authorList>
    </citation>
    <scope>NUCLEOTIDE SEQUENCE [LARGE SCALE GENOMIC DNA]</scope>
    <source>
        <strain evidence="15">Run_A_D11</strain>
    </source>
</reference>
<dbReference type="EMBL" id="CBTJ020000033">
    <property type="protein sequence ID" value="CDI02252.1"/>
    <property type="molecule type" value="Genomic_DNA"/>
</dbReference>
<comment type="cofactor">
    <cofactor evidence="2">
        <name>Mn(2+)</name>
        <dbReference type="ChEBI" id="CHEBI:29035"/>
    </cofactor>
</comment>
<dbReference type="PANTHER" id="PTHR43226:SF4">
    <property type="entry name" value="XAA-PRO AMINOPEPTIDASE 3"/>
    <property type="match status" value="1"/>
</dbReference>
<dbReference type="GO" id="GO:0005829">
    <property type="term" value="C:cytosol"/>
    <property type="evidence" value="ECO:0007669"/>
    <property type="project" value="TreeGrafter"/>
</dbReference>
<dbReference type="PRINTS" id="PR00599">
    <property type="entry name" value="MAPEPTIDASE"/>
</dbReference>
<dbReference type="Pfam" id="PF05195">
    <property type="entry name" value="AMP_N"/>
    <property type="match status" value="1"/>
</dbReference>
<evidence type="ECO:0000313" key="16">
    <source>
        <dbReference type="Proteomes" id="UP000035760"/>
    </source>
</evidence>
<gene>
    <name evidence="15" type="primary">pepP</name>
    <name evidence="15" type="ORF">BN873_270048</name>
</gene>
<comment type="catalytic activity">
    <reaction evidence="1">
        <text>Release of any N-terminal amino acid, including proline, that is linked to proline, even from a dipeptide or tripeptide.</text>
        <dbReference type="EC" id="3.4.11.9"/>
    </reaction>
</comment>
<dbReference type="FunFam" id="3.90.230.10:FF:000002">
    <property type="entry name" value="Xaa-Pro aminopeptidase 3"/>
    <property type="match status" value="1"/>
</dbReference>
<accession>W6M3N6</accession>
<evidence type="ECO:0000256" key="1">
    <source>
        <dbReference type="ARBA" id="ARBA00001424"/>
    </source>
</evidence>
<dbReference type="GO" id="GO:0006508">
    <property type="term" value="P:proteolysis"/>
    <property type="evidence" value="ECO:0007669"/>
    <property type="project" value="UniProtKB-KW"/>
</dbReference>
<dbReference type="InterPro" id="IPR000994">
    <property type="entry name" value="Pept_M24"/>
</dbReference>
<dbReference type="PANTHER" id="PTHR43226">
    <property type="entry name" value="XAA-PRO AMINOPEPTIDASE 3"/>
    <property type="match status" value="1"/>
</dbReference>
<evidence type="ECO:0000256" key="3">
    <source>
        <dbReference type="ARBA" id="ARBA00008766"/>
    </source>
</evidence>
<evidence type="ECO:0000256" key="6">
    <source>
        <dbReference type="ARBA" id="ARBA00022723"/>
    </source>
</evidence>
<dbReference type="AlphaFoldDB" id="W6M3N6"/>
<evidence type="ECO:0000259" key="14">
    <source>
        <dbReference type="SMART" id="SM01011"/>
    </source>
</evidence>
<evidence type="ECO:0000256" key="7">
    <source>
        <dbReference type="ARBA" id="ARBA00022801"/>
    </source>
</evidence>
<keyword evidence="6" id="KW-0479">Metal-binding</keyword>
<dbReference type="EC" id="3.4.11.9" evidence="4"/>
<evidence type="ECO:0000256" key="11">
    <source>
        <dbReference type="ARBA" id="ARBA00075356"/>
    </source>
</evidence>
<dbReference type="Gene3D" id="3.40.350.10">
    <property type="entry name" value="Creatinase/prolidase N-terminal domain"/>
    <property type="match status" value="1"/>
</dbReference>
<dbReference type="InterPro" id="IPR007865">
    <property type="entry name" value="Aminopep_P_N"/>
</dbReference>
<proteinExistence type="inferred from homology"/>
<dbReference type="SMART" id="SM01011">
    <property type="entry name" value="AMP_N"/>
    <property type="match status" value="1"/>
</dbReference>
<sequence>MYSRAIPPTVFAHRRQTLMERMGPGSVALLPAAPSAPRNRDVHYPYRQDSDFYYLTGFPEPEAIAVLAPGNAQEFLLFCRERDPQMEIWHGRRAGPAGAIARYGADHAHPIDAIDTLLPPLLENRERIFYAIGYNPEFDRRVITWLTQVRGKARAGVRAPATFVALEHLLHAMRLCKAPEEIAVMRESARIAAQAHSRAMQVCRPGMMEYQLEAEILHTFIANGAGWSYPSIVGGGDNSCILHYTENNAPLHDGDIVLIDAGAELDGYASDITRSFPVNGHFSGEQRALYELVLASQQAAIDKVRPGCHFNEPHDAAVRVLTEGLVALGLLHGDVTALIAAEQHKPFYMHRTGHWLGMDVHDVGDYKTGEDWRVFEPGMVTTIEPGLYIPAGGKIMDAHWAQLGIHLETELDERWWRIGIRIEDDVLVTADGHEILTETAPKEIDDIEALMRESATAPTAGQGKPKKRRTPIPTQPTSASRL</sequence>
<keyword evidence="8" id="KW-0482">Metalloprotease</keyword>
<evidence type="ECO:0000256" key="8">
    <source>
        <dbReference type="ARBA" id="ARBA00023049"/>
    </source>
</evidence>